<dbReference type="PANTHER" id="PTHR42760:SF40">
    <property type="entry name" value="3-OXOACYL-[ACYL-CARRIER-PROTEIN] REDUCTASE, CHLOROPLASTIC"/>
    <property type="match status" value="1"/>
</dbReference>
<evidence type="ECO:0000313" key="3">
    <source>
        <dbReference type="EMBL" id="BBE42357.1"/>
    </source>
</evidence>
<evidence type="ECO:0000256" key="1">
    <source>
        <dbReference type="ARBA" id="ARBA00006484"/>
    </source>
</evidence>
<dbReference type="AlphaFoldDB" id="A0A4P2VEB4"/>
<keyword evidence="4" id="KW-1185">Reference proteome</keyword>
<dbReference type="RefSeq" id="WP_174448600.1">
    <property type="nucleotide sequence ID" value="NZ_AP018732.1"/>
</dbReference>
<organism evidence="3 4">
    <name type="scientific">Conexivisphaera calida</name>
    <dbReference type="NCBI Taxonomy" id="1874277"/>
    <lineage>
        <taxon>Archaea</taxon>
        <taxon>Nitrososphaerota</taxon>
        <taxon>Conexivisphaeria</taxon>
        <taxon>Conexivisphaerales</taxon>
        <taxon>Conexivisphaeraceae</taxon>
        <taxon>Conexivisphaera</taxon>
    </lineage>
</organism>
<accession>A0A4P2VEB4</accession>
<dbReference type="InterPro" id="IPR002347">
    <property type="entry name" value="SDR_fam"/>
</dbReference>
<comment type="similarity">
    <text evidence="1">Belongs to the short-chain dehydrogenases/reductases (SDR) family.</text>
</comment>
<dbReference type="PRINTS" id="PR00081">
    <property type="entry name" value="GDHRDH"/>
</dbReference>
<dbReference type="GeneID" id="55584781"/>
<name>A0A4P2VEB4_9ARCH</name>
<dbReference type="Proteomes" id="UP000509448">
    <property type="component" value="Chromosome"/>
</dbReference>
<evidence type="ECO:0000256" key="2">
    <source>
        <dbReference type="SAM" id="MobiDB-lite"/>
    </source>
</evidence>
<dbReference type="Gene3D" id="3.40.50.720">
    <property type="entry name" value="NAD(P)-binding Rossmann-like Domain"/>
    <property type="match status" value="1"/>
</dbReference>
<reference evidence="3 4" key="1">
    <citation type="journal article" date="2019" name="ISME J.">
        <title>Isolation and characterization of a thermophilic sulfur- and iron-reducing thaumarchaeote from a terrestrial acidic hot spring.</title>
        <authorList>
            <person name="Kato S."/>
            <person name="Itoh T."/>
            <person name="Yuki M."/>
            <person name="Nagamori M."/>
            <person name="Ohnishi M."/>
            <person name="Uematsu K."/>
            <person name="Suzuki K."/>
            <person name="Takashina T."/>
            <person name="Ohkuma M."/>
        </authorList>
    </citation>
    <scope>NUCLEOTIDE SEQUENCE [LARGE SCALE GENOMIC DNA]</scope>
    <source>
        <strain evidence="3 4">NAS-02</strain>
    </source>
</reference>
<dbReference type="PANTHER" id="PTHR42760">
    <property type="entry name" value="SHORT-CHAIN DEHYDROGENASES/REDUCTASES FAMILY MEMBER"/>
    <property type="match status" value="1"/>
</dbReference>
<proteinExistence type="inferred from homology"/>
<protein>
    <submittedName>
        <fullName evidence="3">3-oxoacyl-[acyl-carrier protein] reductase</fullName>
        <ecNumber evidence="3">1.1.1.100</ecNumber>
    </submittedName>
</protein>
<dbReference type="EC" id="1.1.1.100" evidence="3"/>
<dbReference type="Pfam" id="PF13561">
    <property type="entry name" value="adh_short_C2"/>
    <property type="match status" value="1"/>
</dbReference>
<gene>
    <name evidence="3" type="ORF">NAS2_0968</name>
</gene>
<dbReference type="FunFam" id="3.40.50.720:FF:000084">
    <property type="entry name" value="Short-chain dehydrogenase reductase"/>
    <property type="match status" value="1"/>
</dbReference>
<evidence type="ECO:0000313" key="4">
    <source>
        <dbReference type="Proteomes" id="UP000509448"/>
    </source>
</evidence>
<dbReference type="PROSITE" id="PS00061">
    <property type="entry name" value="ADH_SHORT"/>
    <property type="match status" value="1"/>
</dbReference>
<dbReference type="KEGG" id="ccai:NAS2_0968"/>
<feature type="region of interest" description="Disordered" evidence="2">
    <location>
        <begin position="1"/>
        <end position="27"/>
    </location>
</feature>
<dbReference type="InterPro" id="IPR036291">
    <property type="entry name" value="NAD(P)-bd_dom_sf"/>
</dbReference>
<sequence length="280" mass="30906">MSWGSLEEVPEEVSPEVHRRNTTPPCNRFANQKVLVTGAGRGLGSRIAVAFAKDGADVAVHYNTSAEGAEKVAEEIRGMGRDSFTVQADVAKWDDVRRMADEIWRRWGRLDILVHQVGEMVTGQMSWREMKTEAEVRKAIDVDALGSLLVIHEVGRRMYDLQKYGSIVAMASNVLTTGSPRAPQYAAGKFGVIGVVKSYANAFAPWVRVNAVAPGYIETEATKARPDWPKRKKFVLQSTPLKRICQIEDVIPVIMFLASGDSGFITGHTIYIDGGFTMPH</sequence>
<keyword evidence="3" id="KW-0560">Oxidoreductase</keyword>
<dbReference type="InterPro" id="IPR020904">
    <property type="entry name" value="Sc_DH/Rdtase_CS"/>
</dbReference>
<dbReference type="GO" id="GO:0004316">
    <property type="term" value="F:3-oxoacyl-[acyl-carrier-protein] reductase (NADPH) activity"/>
    <property type="evidence" value="ECO:0007669"/>
    <property type="project" value="UniProtKB-EC"/>
</dbReference>
<dbReference type="EMBL" id="AP018732">
    <property type="protein sequence ID" value="BBE42357.1"/>
    <property type="molecule type" value="Genomic_DNA"/>
</dbReference>
<dbReference type="OrthoDB" id="24596at2157"/>
<dbReference type="SUPFAM" id="SSF51735">
    <property type="entry name" value="NAD(P)-binding Rossmann-fold domains"/>
    <property type="match status" value="1"/>
</dbReference>
<dbReference type="GO" id="GO:0030497">
    <property type="term" value="P:fatty acid elongation"/>
    <property type="evidence" value="ECO:0007669"/>
    <property type="project" value="TreeGrafter"/>
</dbReference>